<evidence type="ECO:0000259" key="6">
    <source>
        <dbReference type="PROSITE" id="PS51151"/>
    </source>
</evidence>
<evidence type="ECO:0000256" key="4">
    <source>
        <dbReference type="HAMAP-Rule" id="MF_00814"/>
    </source>
</evidence>
<keyword evidence="2 4" id="KW-0694">RNA-binding</keyword>
<dbReference type="NCBIfam" id="TIGR00264">
    <property type="entry name" value="archaeal-type nascent polypeptide-associated complex protein"/>
    <property type="match status" value="1"/>
</dbReference>
<comment type="function">
    <text evidence="4">Contacts the emerging nascent chain on the ribosome.</text>
</comment>
<proteinExistence type="inferred from homology"/>
<dbReference type="GO" id="GO:0015031">
    <property type="term" value="P:protein transport"/>
    <property type="evidence" value="ECO:0007669"/>
    <property type="project" value="UniProtKB-UniRule"/>
</dbReference>
<dbReference type="AlphaFoldDB" id="F6D689"/>
<dbReference type="OrthoDB" id="53273at2157"/>
<keyword evidence="1 4" id="KW-0813">Transport</keyword>
<dbReference type="Gene3D" id="2.20.70.30">
    <property type="entry name" value="Nascent polypeptide-associated complex domain"/>
    <property type="match status" value="1"/>
</dbReference>
<dbReference type="PROSITE" id="PS51151">
    <property type="entry name" value="NAC_AB"/>
    <property type="match status" value="1"/>
</dbReference>
<accession>F6D689</accession>
<dbReference type="KEGG" id="mew:MSWAN_1285"/>
<protein>
    <recommendedName>
        <fullName evidence="4 5">Nascent polypeptide-associated complex protein</fullName>
    </recommendedName>
</protein>
<dbReference type="GO" id="GO:0003723">
    <property type="term" value="F:RNA binding"/>
    <property type="evidence" value="ECO:0007669"/>
    <property type="project" value="UniProtKB-UniRule"/>
</dbReference>
<comment type="similarity">
    <text evidence="4">Belongs to the NAC-alpha family.</text>
</comment>
<evidence type="ECO:0000256" key="5">
    <source>
        <dbReference type="NCBIfam" id="TIGR00264"/>
    </source>
</evidence>
<evidence type="ECO:0000256" key="1">
    <source>
        <dbReference type="ARBA" id="ARBA00022448"/>
    </source>
</evidence>
<dbReference type="SMART" id="SM01407">
    <property type="entry name" value="NAC"/>
    <property type="match status" value="1"/>
</dbReference>
<dbReference type="Pfam" id="PF19026">
    <property type="entry name" value="UBA_HYPK"/>
    <property type="match status" value="1"/>
</dbReference>
<feature type="domain" description="NAC-A/B" evidence="6">
    <location>
        <begin position="9"/>
        <end position="77"/>
    </location>
</feature>
<evidence type="ECO:0000313" key="8">
    <source>
        <dbReference type="Proteomes" id="UP000009231"/>
    </source>
</evidence>
<name>F6D689_METPW</name>
<dbReference type="Pfam" id="PF01849">
    <property type="entry name" value="NAC"/>
    <property type="match status" value="1"/>
</dbReference>
<dbReference type="RefSeq" id="WP_013825803.1">
    <property type="nucleotide sequence ID" value="NC_015574.1"/>
</dbReference>
<dbReference type="Proteomes" id="UP000009231">
    <property type="component" value="Chromosome"/>
</dbReference>
<dbReference type="EMBL" id="CP002772">
    <property type="protein sequence ID" value="AEG18302.1"/>
    <property type="molecule type" value="Genomic_DNA"/>
</dbReference>
<dbReference type="InterPro" id="IPR005231">
    <property type="entry name" value="NAC_arc"/>
</dbReference>
<gene>
    <name evidence="4" type="primary">nac</name>
    <name evidence="7" type="ordered locus">MSWAN_1285</name>
</gene>
<dbReference type="InterPro" id="IPR038187">
    <property type="entry name" value="NAC_A/B_dom_sf"/>
</dbReference>
<dbReference type="SUPFAM" id="SSF46934">
    <property type="entry name" value="UBA-like"/>
    <property type="match status" value="1"/>
</dbReference>
<organism evidence="7 8">
    <name type="scientific">Methanobacterium paludis (strain DSM 25820 / JCM 18151 / SWAN1)</name>
    <dbReference type="NCBI Taxonomy" id="868131"/>
    <lineage>
        <taxon>Archaea</taxon>
        <taxon>Methanobacteriati</taxon>
        <taxon>Methanobacteriota</taxon>
        <taxon>Methanomada group</taxon>
        <taxon>Methanobacteria</taxon>
        <taxon>Methanobacteriales</taxon>
        <taxon>Methanobacteriaceae</taxon>
        <taxon>Methanobacterium</taxon>
    </lineage>
</organism>
<keyword evidence="8" id="KW-1185">Reference proteome</keyword>
<dbReference type="InterPro" id="IPR044034">
    <property type="entry name" value="NAC-like_UBA"/>
</dbReference>
<dbReference type="InterPro" id="IPR009060">
    <property type="entry name" value="UBA-like_sf"/>
</dbReference>
<comment type="subunit">
    <text evidence="4">Homodimer. Interacts with the ribosome. Binds ribosomal RNA.</text>
</comment>
<dbReference type="HOGENOM" id="CLU_146475_0_0_2"/>
<dbReference type="eggNOG" id="arCOG04061">
    <property type="taxonomic scope" value="Archaea"/>
</dbReference>
<dbReference type="GeneID" id="10668790"/>
<dbReference type="HAMAP" id="MF_00814">
    <property type="entry name" value="NAC_arch"/>
    <property type="match status" value="1"/>
</dbReference>
<sequence length="117" mass="13135">MLPGAGMNPKQLKQMQRSMKQMGMDMKDVKGVIEVILKFKNKEILIKNPKVNLMDFMGQKTYQISGKIKEREIEAELEIPTDDIELVSNQTGVTKEEALKALKDTGGDLAEAILRLS</sequence>
<evidence type="ECO:0000256" key="3">
    <source>
        <dbReference type="ARBA" id="ARBA00022927"/>
    </source>
</evidence>
<keyword evidence="3 4" id="KW-0653">Protein transport</keyword>
<dbReference type="STRING" id="868131.MSWAN_1285"/>
<evidence type="ECO:0000256" key="2">
    <source>
        <dbReference type="ARBA" id="ARBA00022884"/>
    </source>
</evidence>
<dbReference type="Gene3D" id="1.10.8.10">
    <property type="entry name" value="DNA helicase RuvA subunit, C-terminal domain"/>
    <property type="match status" value="1"/>
</dbReference>
<reference evidence="7 8" key="1">
    <citation type="journal article" date="2014" name="Int. J. Syst. Evol. Microbiol.">
        <title>Methanobacterium paludis sp. nov. and a novel strain of Methanobacterium lacus isolated from northern peatlands.</title>
        <authorList>
            <person name="Cadillo-Quiroz H."/>
            <person name="Brauer S.L."/>
            <person name="Goodson N."/>
            <person name="Yavitt J.B."/>
            <person name="Zinder S.H."/>
        </authorList>
    </citation>
    <scope>NUCLEOTIDE SEQUENCE [LARGE SCALE GENOMIC DNA]</scope>
    <source>
        <strain evidence="8">DSM 25820 / JCM 18151 / SWAN1</strain>
    </source>
</reference>
<dbReference type="InterPro" id="IPR002715">
    <property type="entry name" value="Nas_poly-pep-assoc_cplx_dom"/>
</dbReference>
<dbReference type="CDD" id="cd14359">
    <property type="entry name" value="UBA_AeNAC"/>
    <property type="match status" value="1"/>
</dbReference>
<dbReference type="CDD" id="cd22054">
    <property type="entry name" value="NAC_NACA"/>
    <property type="match status" value="1"/>
</dbReference>
<evidence type="ECO:0000313" key="7">
    <source>
        <dbReference type="EMBL" id="AEG18302.1"/>
    </source>
</evidence>